<evidence type="ECO:0000313" key="3">
    <source>
        <dbReference type="Proteomes" id="UP000683310"/>
    </source>
</evidence>
<evidence type="ECO:0000313" key="2">
    <source>
        <dbReference type="EMBL" id="QVI20008.1"/>
    </source>
</evidence>
<feature type="signal peptide" evidence="1">
    <location>
        <begin position="1"/>
        <end position="22"/>
    </location>
</feature>
<proteinExistence type="predicted"/>
<sequence length="70" mass="7181">MLKGIARSAVVTAIAVPLVALAAPSASADQPVASTIDQPVLTNVDAPYISITICLHIPTPGSATLDWCWP</sequence>
<accession>A0ABX8CJA3</accession>
<keyword evidence="1" id="KW-0732">Signal</keyword>
<keyword evidence="3" id="KW-1185">Reference proteome</keyword>
<protein>
    <submittedName>
        <fullName evidence="2">Uncharacterized protein</fullName>
    </submittedName>
</protein>
<name>A0ABX8CJA3_9NOCA</name>
<feature type="chain" id="PRO_5045659386" evidence="1">
    <location>
        <begin position="23"/>
        <end position="70"/>
    </location>
</feature>
<organism evidence="2 3">
    <name type="scientific">Nocardia tengchongensis</name>
    <dbReference type="NCBI Taxonomy" id="2055889"/>
    <lineage>
        <taxon>Bacteria</taxon>
        <taxon>Bacillati</taxon>
        <taxon>Actinomycetota</taxon>
        <taxon>Actinomycetes</taxon>
        <taxon>Mycobacteriales</taxon>
        <taxon>Nocardiaceae</taxon>
        <taxon>Nocardia</taxon>
    </lineage>
</organism>
<evidence type="ECO:0000256" key="1">
    <source>
        <dbReference type="SAM" id="SignalP"/>
    </source>
</evidence>
<dbReference type="EMBL" id="CP074371">
    <property type="protein sequence ID" value="QVI20008.1"/>
    <property type="molecule type" value="Genomic_DNA"/>
</dbReference>
<gene>
    <name evidence="2" type="ORF">KHQ06_27600</name>
</gene>
<dbReference type="Proteomes" id="UP000683310">
    <property type="component" value="Chromosome"/>
</dbReference>
<dbReference type="RefSeq" id="WP_213556069.1">
    <property type="nucleotide sequence ID" value="NZ_JBHZDI010000035.1"/>
</dbReference>
<reference evidence="2 3" key="1">
    <citation type="submission" date="2021-04" db="EMBL/GenBank/DDBJ databases">
        <title>Nocardia tengchongensis.</title>
        <authorList>
            <person name="Zhuang k."/>
            <person name="Ran Y."/>
            <person name="Li W."/>
        </authorList>
    </citation>
    <scope>NUCLEOTIDE SEQUENCE [LARGE SCALE GENOMIC DNA]</scope>
    <source>
        <strain evidence="2 3">CFH S0057</strain>
    </source>
</reference>